<evidence type="ECO:0000256" key="1">
    <source>
        <dbReference type="SAM" id="Phobius"/>
    </source>
</evidence>
<feature type="transmembrane region" description="Helical" evidence="1">
    <location>
        <begin position="191"/>
        <end position="212"/>
    </location>
</feature>
<keyword evidence="1" id="KW-0812">Transmembrane</keyword>
<dbReference type="InterPro" id="IPR006747">
    <property type="entry name" value="DUF599"/>
</dbReference>
<keyword evidence="3" id="KW-1185">Reference proteome</keyword>
<dbReference type="Proteomes" id="UP000199598">
    <property type="component" value="Unassembled WGS sequence"/>
</dbReference>
<feature type="transmembrane region" description="Helical" evidence="1">
    <location>
        <begin position="117"/>
        <end position="135"/>
    </location>
</feature>
<accession>A0A1I4EU28</accession>
<gene>
    <name evidence="2" type="ORF">SAMN04488518_11673</name>
</gene>
<dbReference type="EMBL" id="FOSK01000016">
    <property type="protein sequence ID" value="SFL09225.1"/>
    <property type="molecule type" value="Genomic_DNA"/>
</dbReference>
<comment type="caution">
    <text evidence="2">The sequence shown here is derived from an EMBL/GenBank/DDBJ whole genome shotgun (WGS) entry which is preliminary data.</text>
</comment>
<name>A0A1I4EU28_9HYPH</name>
<reference evidence="2 3" key="1">
    <citation type="submission" date="2016-10" db="EMBL/GenBank/DDBJ databases">
        <authorList>
            <person name="Varghese N."/>
            <person name="Submissions S."/>
        </authorList>
    </citation>
    <scope>NUCLEOTIDE SEQUENCE [LARGE SCALE GENOMIC DNA]</scope>
    <source>
        <strain evidence="2 3">DSM 16392</strain>
    </source>
</reference>
<feature type="transmembrane region" description="Helical" evidence="1">
    <location>
        <begin position="6"/>
        <end position="27"/>
    </location>
</feature>
<evidence type="ECO:0000313" key="3">
    <source>
        <dbReference type="Proteomes" id="UP000199598"/>
    </source>
</evidence>
<sequence>MLQIQFSNFIAILIFVSSWGLYSWLAYRSPWSKNTLSHAMDAHRYRWMNAMLKREVRIADTNIASGLQQGTAFFASASLLAIGGTVTLLSAMDEVTALARTLDLPFLDDPIQNEAKTFGLMIILAYAFFKFGWAYRLFNYTTIVMGSIPDDCHEDNAEAVDASLRAARLATLAGRHFSSGQQALFFAVGYLGWYAGPFVFIGTTLMVTLVLLRRQFFSKARKAVLPGPNTQDRVNSGA</sequence>
<dbReference type="RefSeq" id="WP_093523406.1">
    <property type="nucleotide sequence ID" value="NZ_FOSK01000016.1"/>
</dbReference>
<protein>
    <submittedName>
        <fullName evidence="2">Uncharacterized membrane protein</fullName>
    </submittedName>
</protein>
<evidence type="ECO:0000313" key="2">
    <source>
        <dbReference type="EMBL" id="SFL09225.1"/>
    </source>
</evidence>
<keyword evidence="1" id="KW-1133">Transmembrane helix</keyword>
<organism evidence="2 3">
    <name type="scientific">Pseudovibrio ascidiaceicola</name>
    <dbReference type="NCBI Taxonomy" id="285279"/>
    <lineage>
        <taxon>Bacteria</taxon>
        <taxon>Pseudomonadati</taxon>
        <taxon>Pseudomonadota</taxon>
        <taxon>Alphaproteobacteria</taxon>
        <taxon>Hyphomicrobiales</taxon>
        <taxon>Stappiaceae</taxon>
        <taxon>Pseudovibrio</taxon>
    </lineage>
</organism>
<dbReference type="Pfam" id="PF04654">
    <property type="entry name" value="DUF599"/>
    <property type="match status" value="1"/>
</dbReference>
<keyword evidence="1" id="KW-0472">Membrane</keyword>
<proteinExistence type="predicted"/>